<keyword evidence="2" id="KW-0732">Signal</keyword>
<evidence type="ECO:0000313" key="3">
    <source>
        <dbReference type="EMBL" id="QEH38180.1"/>
    </source>
</evidence>
<gene>
    <name evidence="3" type="ORF">OJF2_67780</name>
</gene>
<feature type="chain" id="PRO_5022675136" description="Lipoprotein" evidence="2">
    <location>
        <begin position="30"/>
        <end position="78"/>
    </location>
</feature>
<sequence length="78" mass="7884" precursor="true">MKPERPSKPTAAITMAPALCLSLVLGAIAGCGDEASRMAGTIDLPERNAAKPDFKQAAADAKARAKAAKAGKPASQAH</sequence>
<proteinExistence type="predicted"/>
<evidence type="ECO:0000256" key="2">
    <source>
        <dbReference type="SAM" id="SignalP"/>
    </source>
</evidence>
<reference evidence="3 4" key="1">
    <citation type="submission" date="2019-08" db="EMBL/GenBank/DDBJ databases">
        <title>Deep-cultivation of Planctomycetes and their phenomic and genomic characterization uncovers novel biology.</title>
        <authorList>
            <person name="Wiegand S."/>
            <person name="Jogler M."/>
            <person name="Boedeker C."/>
            <person name="Pinto D."/>
            <person name="Vollmers J."/>
            <person name="Rivas-Marin E."/>
            <person name="Kohn T."/>
            <person name="Peeters S.H."/>
            <person name="Heuer A."/>
            <person name="Rast P."/>
            <person name="Oberbeckmann S."/>
            <person name="Bunk B."/>
            <person name="Jeske O."/>
            <person name="Meyerdierks A."/>
            <person name="Storesund J.E."/>
            <person name="Kallscheuer N."/>
            <person name="Luecker S."/>
            <person name="Lage O.M."/>
            <person name="Pohl T."/>
            <person name="Merkel B.J."/>
            <person name="Hornburger P."/>
            <person name="Mueller R.-W."/>
            <person name="Bruemmer F."/>
            <person name="Labrenz M."/>
            <person name="Spormann A.M."/>
            <person name="Op den Camp H."/>
            <person name="Overmann J."/>
            <person name="Amann R."/>
            <person name="Jetten M.S.M."/>
            <person name="Mascher T."/>
            <person name="Medema M.H."/>
            <person name="Devos D.P."/>
            <person name="Kaster A.-K."/>
            <person name="Ovreas L."/>
            <person name="Rohde M."/>
            <person name="Galperin M.Y."/>
            <person name="Jogler C."/>
        </authorList>
    </citation>
    <scope>NUCLEOTIDE SEQUENCE [LARGE SCALE GENOMIC DNA]</scope>
    <source>
        <strain evidence="3 4">OJF2</strain>
    </source>
</reference>
<name>A0A5B9WE58_9BACT</name>
<dbReference type="AlphaFoldDB" id="A0A5B9WE58"/>
<evidence type="ECO:0000313" key="4">
    <source>
        <dbReference type="Proteomes" id="UP000324233"/>
    </source>
</evidence>
<dbReference type="KEGG" id="agv:OJF2_67780"/>
<accession>A0A5B9WE58</accession>
<evidence type="ECO:0008006" key="5">
    <source>
        <dbReference type="Google" id="ProtNLM"/>
    </source>
</evidence>
<dbReference type="PROSITE" id="PS51257">
    <property type="entry name" value="PROKAR_LIPOPROTEIN"/>
    <property type="match status" value="1"/>
</dbReference>
<dbReference type="Proteomes" id="UP000324233">
    <property type="component" value="Chromosome"/>
</dbReference>
<dbReference type="RefSeq" id="WP_148597647.1">
    <property type="nucleotide sequence ID" value="NZ_CP042997.1"/>
</dbReference>
<protein>
    <recommendedName>
        <fullName evidence="5">Lipoprotein</fullName>
    </recommendedName>
</protein>
<organism evidence="3 4">
    <name type="scientific">Aquisphaera giovannonii</name>
    <dbReference type="NCBI Taxonomy" id="406548"/>
    <lineage>
        <taxon>Bacteria</taxon>
        <taxon>Pseudomonadati</taxon>
        <taxon>Planctomycetota</taxon>
        <taxon>Planctomycetia</taxon>
        <taxon>Isosphaerales</taxon>
        <taxon>Isosphaeraceae</taxon>
        <taxon>Aquisphaera</taxon>
    </lineage>
</organism>
<feature type="region of interest" description="Disordered" evidence="1">
    <location>
        <begin position="53"/>
        <end position="78"/>
    </location>
</feature>
<evidence type="ECO:0000256" key="1">
    <source>
        <dbReference type="SAM" id="MobiDB-lite"/>
    </source>
</evidence>
<keyword evidence="4" id="KW-1185">Reference proteome</keyword>
<feature type="signal peptide" evidence="2">
    <location>
        <begin position="1"/>
        <end position="29"/>
    </location>
</feature>
<dbReference type="EMBL" id="CP042997">
    <property type="protein sequence ID" value="QEH38180.1"/>
    <property type="molecule type" value="Genomic_DNA"/>
</dbReference>